<dbReference type="EMBL" id="UZAM01008545">
    <property type="protein sequence ID" value="VDP05408.1"/>
    <property type="molecule type" value="Genomic_DNA"/>
</dbReference>
<reference evidence="1 2" key="2">
    <citation type="submission" date="2018-11" db="EMBL/GenBank/DDBJ databases">
        <authorList>
            <consortium name="Pathogen Informatics"/>
        </authorList>
    </citation>
    <scope>NUCLEOTIDE SEQUENCE [LARGE SCALE GENOMIC DNA]</scope>
</reference>
<organism evidence="3">
    <name type="scientific">Soboliphyme baturini</name>
    <dbReference type="NCBI Taxonomy" id="241478"/>
    <lineage>
        <taxon>Eukaryota</taxon>
        <taxon>Metazoa</taxon>
        <taxon>Ecdysozoa</taxon>
        <taxon>Nematoda</taxon>
        <taxon>Enoplea</taxon>
        <taxon>Dorylaimia</taxon>
        <taxon>Dioctophymatida</taxon>
        <taxon>Dioctophymatoidea</taxon>
        <taxon>Soboliphymatidae</taxon>
        <taxon>Soboliphyme</taxon>
    </lineage>
</organism>
<protein>
    <submittedName>
        <fullName evidence="1 3">Uncharacterized protein</fullName>
    </submittedName>
</protein>
<proteinExistence type="predicted"/>
<evidence type="ECO:0000313" key="3">
    <source>
        <dbReference type="WBParaSite" id="SBAD_0000498701-mRNA-1"/>
    </source>
</evidence>
<evidence type="ECO:0000313" key="2">
    <source>
        <dbReference type="Proteomes" id="UP000270296"/>
    </source>
</evidence>
<keyword evidence="2" id="KW-1185">Reference proteome</keyword>
<dbReference type="Proteomes" id="UP000270296">
    <property type="component" value="Unassembled WGS sequence"/>
</dbReference>
<gene>
    <name evidence="1" type="ORF">SBAD_LOCUS4791</name>
</gene>
<dbReference type="WBParaSite" id="SBAD_0000498701-mRNA-1">
    <property type="protein sequence ID" value="SBAD_0000498701-mRNA-1"/>
    <property type="gene ID" value="SBAD_0000498701"/>
</dbReference>
<name>A0A183IME5_9BILA</name>
<evidence type="ECO:0000313" key="1">
    <source>
        <dbReference type="EMBL" id="VDP05408.1"/>
    </source>
</evidence>
<accession>A0A183IME5</accession>
<dbReference type="AlphaFoldDB" id="A0A183IME5"/>
<reference evidence="3" key="1">
    <citation type="submission" date="2016-06" db="UniProtKB">
        <authorList>
            <consortium name="WormBaseParasite"/>
        </authorList>
    </citation>
    <scope>IDENTIFICATION</scope>
</reference>
<sequence length="360" mass="41148">MRDYRNFAPFTSRCIKDAITLFEQGENRKSLRHTRCSVHKFPWRDDQFEMQPARRWSFPIAVFLYLCSSKGTVECVRENVNQKDGQQMKLPWSHYVDVEQVEIVIQQNGAINWLELLAMIILERQQIMVLVLEPGQNHLQLASIPESAPQLNSSCFVPNFSSYMANPLEFNMSSPTCFDGSICGSITTPGDRAIFAEYCKSGTPLFCLSRKGEGHSLQEITINGFGQWCKHMSHTMLFAPVQRIGATLETVGKMATFLEKNVLYMLLEPNTLLQQKEKEFIPLDKWPFEDIRMPPKNLSLAFQMRVRNHTCMAFPLSIQCAETSRPLVSDGLLNLPVAITLPVRDTVLPLYFENALQTKQ</sequence>